<dbReference type="Pfam" id="PF07907">
    <property type="entry name" value="YibE_F"/>
    <property type="match status" value="1"/>
</dbReference>
<dbReference type="PANTHER" id="PTHR41771:SF1">
    <property type="entry name" value="MEMBRANE PROTEIN"/>
    <property type="match status" value="1"/>
</dbReference>
<name>A0ABW0FDJ0_9MICO</name>
<dbReference type="InterPro" id="IPR012507">
    <property type="entry name" value="YibE_F"/>
</dbReference>
<comment type="caution">
    <text evidence="2">The sequence shown here is derived from an EMBL/GenBank/DDBJ whole genome shotgun (WGS) entry which is preliminary data.</text>
</comment>
<dbReference type="Proteomes" id="UP001595937">
    <property type="component" value="Unassembled WGS sequence"/>
</dbReference>
<keyword evidence="1" id="KW-0812">Transmembrane</keyword>
<reference evidence="3" key="1">
    <citation type="journal article" date="2019" name="Int. J. Syst. Evol. Microbiol.">
        <title>The Global Catalogue of Microorganisms (GCM) 10K type strain sequencing project: providing services to taxonomists for standard genome sequencing and annotation.</title>
        <authorList>
            <consortium name="The Broad Institute Genomics Platform"/>
            <consortium name="The Broad Institute Genome Sequencing Center for Infectious Disease"/>
            <person name="Wu L."/>
            <person name="Ma J."/>
        </authorList>
    </citation>
    <scope>NUCLEOTIDE SEQUENCE [LARGE SCALE GENOMIC DNA]</scope>
    <source>
        <strain evidence="3">CGMCC 1.16455</strain>
    </source>
</reference>
<dbReference type="RefSeq" id="WP_343925815.1">
    <property type="nucleotide sequence ID" value="NZ_BAAAIR010000048.1"/>
</dbReference>
<evidence type="ECO:0000256" key="1">
    <source>
        <dbReference type="SAM" id="Phobius"/>
    </source>
</evidence>
<feature type="transmembrane region" description="Helical" evidence="1">
    <location>
        <begin position="254"/>
        <end position="275"/>
    </location>
</feature>
<keyword evidence="3" id="KW-1185">Reference proteome</keyword>
<keyword evidence="1" id="KW-0472">Membrane</keyword>
<dbReference type="EMBL" id="JBHSLN010000018">
    <property type="protein sequence ID" value="MFC5297093.1"/>
    <property type="molecule type" value="Genomic_DNA"/>
</dbReference>
<protein>
    <submittedName>
        <fullName evidence="2">YibE/F family protein</fullName>
    </submittedName>
</protein>
<feature type="transmembrane region" description="Helical" evidence="1">
    <location>
        <begin position="355"/>
        <end position="381"/>
    </location>
</feature>
<keyword evidence="1" id="KW-1133">Transmembrane helix</keyword>
<proteinExistence type="predicted"/>
<organism evidence="2 3">
    <name type="scientific">Brachybacterium tyrofermentans</name>
    <dbReference type="NCBI Taxonomy" id="47848"/>
    <lineage>
        <taxon>Bacteria</taxon>
        <taxon>Bacillati</taxon>
        <taxon>Actinomycetota</taxon>
        <taxon>Actinomycetes</taxon>
        <taxon>Micrococcales</taxon>
        <taxon>Dermabacteraceae</taxon>
        <taxon>Brachybacterium</taxon>
    </lineage>
</organism>
<evidence type="ECO:0000313" key="3">
    <source>
        <dbReference type="Proteomes" id="UP001595937"/>
    </source>
</evidence>
<feature type="transmembrane region" description="Helical" evidence="1">
    <location>
        <begin position="161"/>
        <end position="181"/>
    </location>
</feature>
<dbReference type="PANTHER" id="PTHR41771">
    <property type="entry name" value="MEMBRANE PROTEIN-RELATED"/>
    <property type="match status" value="1"/>
</dbReference>
<feature type="transmembrane region" description="Helical" evidence="1">
    <location>
        <begin position="136"/>
        <end position="154"/>
    </location>
</feature>
<feature type="transmembrane region" description="Helical" evidence="1">
    <location>
        <begin position="215"/>
        <end position="234"/>
    </location>
</feature>
<feature type="transmembrane region" description="Helical" evidence="1">
    <location>
        <begin position="316"/>
        <end position="335"/>
    </location>
</feature>
<dbReference type="GeneID" id="303298714"/>
<evidence type="ECO:0000313" key="2">
    <source>
        <dbReference type="EMBL" id="MFC5297093.1"/>
    </source>
</evidence>
<feature type="transmembrane region" description="Helical" evidence="1">
    <location>
        <begin position="187"/>
        <end position="208"/>
    </location>
</feature>
<sequence>MTPGHTHSHGGRAPATNASRAVLVGLTIALLLVTVLGLIALWPNPDARPERTALLGPGVEVLSVEVTALSSGEDPTMPRTAEALGRSAGISGETVQVEIPPEVAADGVRVGDKLKVLSIEEAGEGAPYYYFDHERGLPLGILFVLYLVLVALVARGSGLRAMLGLGTGVAIVVWFMMPAILAGEHPVLVALVAGSAMIFPCVYFAHGISVRTTTAVLGTFGGIAITVLAVLAAGRPTGMTGTEGEAAKFLATGYPQMSLSAVFLAGVIISGLGALNDVTITQASSVWELRAAMPTASRWSVFTSAMRIGKDHIASTVYTLAYAYIGSALPTLLYASTLDRSLLGTLTTGEIAAEVFRTLIASIGLVLAIPLTTGIATLLAASRASSGRRAMRDGAGWRAMRDGAGWRVLRGGAGRRAEQDRRLRRLDER</sequence>
<feature type="transmembrane region" description="Helical" evidence="1">
    <location>
        <begin position="21"/>
        <end position="42"/>
    </location>
</feature>
<accession>A0ABW0FDJ0</accession>
<gene>
    <name evidence="2" type="ORF">ACFPK8_06180</name>
</gene>